<dbReference type="SUPFAM" id="SSF47413">
    <property type="entry name" value="lambda repressor-like DNA-binding domains"/>
    <property type="match status" value="1"/>
</dbReference>
<sequence>MTGARLRAAREAVGLSLAAMSARVPYSKAALGHFETGTRAASAEVIGWYDRVCGAVIDCVSAAATVGRNDVDRRSFLRGAAYSAALSATGLVALPDIARLAAARESACVGMADVRAVQAVTDAFHRLDEVRGGGVGRTAVAEFLATDVATLLRSRFADGTVRAAAFSAAAELAYLAGFKAHDAGADGMAQRYYLAALRLAEESGVPGHDAWVLRILALQSTDIGDRSYSVALADNAMARARDTLGRDALSLFAVALARCHAESGDAASARAVLDRTEPDITPEVHDDMPRWIASWTPNKAITVHQAAKSFEAMGELAAAEQHYRLTCDIWNPVTHSRVHALAAAETGLIRWRLGKHEDAASILRPALPVLAAMNSDRTARQLAEIRNTAPELLAGSPTSGDTQPQ</sequence>
<accession>A0A4U8W0F9</accession>
<organism evidence="1 2">
    <name type="scientific">Nocardia cyriacigeorgica</name>
    <dbReference type="NCBI Taxonomy" id="135487"/>
    <lineage>
        <taxon>Bacteria</taxon>
        <taxon>Bacillati</taxon>
        <taxon>Actinomycetota</taxon>
        <taxon>Actinomycetes</taxon>
        <taxon>Mycobacteriales</taxon>
        <taxon>Nocardiaceae</taxon>
        <taxon>Nocardia</taxon>
    </lineage>
</organism>
<dbReference type="Pfam" id="PF13560">
    <property type="entry name" value="HTH_31"/>
    <property type="match status" value="1"/>
</dbReference>
<dbReference type="Proteomes" id="UP000290439">
    <property type="component" value="Chromosome"/>
</dbReference>
<dbReference type="PROSITE" id="PS51318">
    <property type="entry name" value="TAT"/>
    <property type="match status" value="1"/>
</dbReference>
<dbReference type="AlphaFoldDB" id="A0A4U8W0F9"/>
<dbReference type="GO" id="GO:0003677">
    <property type="term" value="F:DNA binding"/>
    <property type="evidence" value="ECO:0007669"/>
    <property type="project" value="InterPro"/>
</dbReference>
<reference evidence="1 2" key="1">
    <citation type="submission" date="2019-02" db="EMBL/GenBank/DDBJ databases">
        <authorList>
            <consortium name="Pathogen Informatics"/>
        </authorList>
    </citation>
    <scope>NUCLEOTIDE SEQUENCE [LARGE SCALE GENOMIC DNA]</scope>
    <source>
        <strain evidence="1 2">3012STDY6756504</strain>
    </source>
</reference>
<name>A0A4U8W0F9_9NOCA</name>
<evidence type="ECO:0000313" key="1">
    <source>
        <dbReference type="EMBL" id="VFA98279.1"/>
    </source>
</evidence>
<dbReference type="InterPro" id="IPR001387">
    <property type="entry name" value="Cro/C1-type_HTH"/>
</dbReference>
<evidence type="ECO:0000313" key="2">
    <source>
        <dbReference type="Proteomes" id="UP000290439"/>
    </source>
</evidence>
<dbReference type="InterPro" id="IPR010982">
    <property type="entry name" value="Lambda_DNA-bd_dom_sf"/>
</dbReference>
<dbReference type="InterPro" id="IPR011990">
    <property type="entry name" value="TPR-like_helical_dom_sf"/>
</dbReference>
<proteinExistence type="predicted"/>
<gene>
    <name evidence="1" type="ORF">NCTC10797_02046</name>
</gene>
<protein>
    <submittedName>
        <fullName evidence="1">Uncharacterized protein</fullName>
    </submittedName>
</protein>
<dbReference type="Gene3D" id="1.10.260.40">
    <property type="entry name" value="lambda repressor-like DNA-binding domains"/>
    <property type="match status" value="1"/>
</dbReference>
<dbReference type="CDD" id="cd00093">
    <property type="entry name" value="HTH_XRE"/>
    <property type="match status" value="1"/>
</dbReference>
<dbReference type="InterPro" id="IPR006311">
    <property type="entry name" value="TAT_signal"/>
</dbReference>
<dbReference type="EMBL" id="LR215973">
    <property type="protein sequence ID" value="VFA98279.1"/>
    <property type="molecule type" value="Genomic_DNA"/>
</dbReference>
<dbReference type="RefSeq" id="WP_165448862.1">
    <property type="nucleotide sequence ID" value="NZ_LR215973.1"/>
</dbReference>
<dbReference type="Gene3D" id="1.25.40.10">
    <property type="entry name" value="Tetratricopeptide repeat domain"/>
    <property type="match status" value="1"/>
</dbReference>